<evidence type="ECO:0000313" key="5">
    <source>
        <dbReference type="EMBL" id="KAH7119210.1"/>
    </source>
</evidence>
<evidence type="ECO:0000256" key="3">
    <source>
        <dbReference type="ARBA" id="ARBA00049194"/>
    </source>
</evidence>
<name>A0A9P9IH68_9HYPO</name>
<feature type="domain" description="Aldehyde dehydrogenase" evidence="4">
    <location>
        <begin position="311"/>
        <end position="372"/>
    </location>
</feature>
<dbReference type="Gene3D" id="3.40.605.10">
    <property type="entry name" value="Aldehyde Dehydrogenase, Chain A, domain 1"/>
    <property type="match status" value="2"/>
</dbReference>
<evidence type="ECO:0000256" key="2">
    <source>
        <dbReference type="ARBA" id="ARBA00024226"/>
    </source>
</evidence>
<comment type="caution">
    <text evidence="5">The sequence shown here is derived from an EMBL/GenBank/DDBJ whole genome shotgun (WGS) entry which is preliminary data.</text>
</comment>
<comment type="similarity">
    <text evidence="1">Belongs to the aldehyde dehydrogenase family.</text>
</comment>
<feature type="domain" description="Aldehyde dehydrogenase" evidence="4">
    <location>
        <begin position="184"/>
        <end position="304"/>
    </location>
</feature>
<dbReference type="AlphaFoldDB" id="A0A9P9IH68"/>
<dbReference type="InterPro" id="IPR016161">
    <property type="entry name" value="Ald_DH/histidinol_DH"/>
</dbReference>
<dbReference type="EMBL" id="JAGMUV010000026">
    <property type="protein sequence ID" value="KAH7119210.1"/>
    <property type="molecule type" value="Genomic_DNA"/>
</dbReference>
<reference evidence="5" key="1">
    <citation type="journal article" date="2021" name="Nat. Commun.">
        <title>Genetic determinants of endophytism in the Arabidopsis root mycobiome.</title>
        <authorList>
            <person name="Mesny F."/>
            <person name="Miyauchi S."/>
            <person name="Thiergart T."/>
            <person name="Pickel B."/>
            <person name="Atanasova L."/>
            <person name="Karlsson M."/>
            <person name="Huettel B."/>
            <person name="Barry K.W."/>
            <person name="Haridas S."/>
            <person name="Chen C."/>
            <person name="Bauer D."/>
            <person name="Andreopoulos W."/>
            <person name="Pangilinan J."/>
            <person name="LaButti K."/>
            <person name="Riley R."/>
            <person name="Lipzen A."/>
            <person name="Clum A."/>
            <person name="Drula E."/>
            <person name="Henrissat B."/>
            <person name="Kohler A."/>
            <person name="Grigoriev I.V."/>
            <person name="Martin F.M."/>
            <person name="Hacquard S."/>
        </authorList>
    </citation>
    <scope>NUCLEOTIDE SEQUENCE</scope>
    <source>
        <strain evidence="5">MPI-CAGE-AT-0147</strain>
    </source>
</reference>
<evidence type="ECO:0000313" key="6">
    <source>
        <dbReference type="Proteomes" id="UP000738349"/>
    </source>
</evidence>
<dbReference type="Proteomes" id="UP000738349">
    <property type="component" value="Unassembled WGS sequence"/>
</dbReference>
<organism evidence="5 6">
    <name type="scientific">Dactylonectria macrodidyma</name>
    <dbReference type="NCBI Taxonomy" id="307937"/>
    <lineage>
        <taxon>Eukaryota</taxon>
        <taxon>Fungi</taxon>
        <taxon>Dikarya</taxon>
        <taxon>Ascomycota</taxon>
        <taxon>Pezizomycotina</taxon>
        <taxon>Sordariomycetes</taxon>
        <taxon>Hypocreomycetidae</taxon>
        <taxon>Hypocreales</taxon>
        <taxon>Nectriaceae</taxon>
        <taxon>Dactylonectria</taxon>
    </lineage>
</organism>
<sequence>MAAFIKHPETGAQDANVPEATKDDVNQAVAAAQRAFPEWSASDLTKGGSYIKKLAALIKEHNDELSLLEAESMGRLLPEFFEASPHLQASITMPKPGHLIQGQAILNTPGYVTMTLCQPFRVVAAIIPWNASLLFFASNQVKPKKPLGATKFAELIDKAGFPPGVYNVISSHGNPAGATLAWNSNLKKVILEFGSKSPVIVFNNADLDHTVKDTMYSIQWNCGQVCMANFRVYIKDIISQKFIEACKKAIAAAKANDLTHKGYETVLSCIDEGKRPGTLTLGGKRSFESIGGFFIEPTIFIIKTEEEAIPVYTKNIDRFMRVAEELNSGYLGITCTSPSTARDLLFGGYKSSGQGRAGYLHSIDNSLEVKSVITKVEGAVPDYKIHNSPREE</sequence>
<dbReference type="InterPro" id="IPR016162">
    <property type="entry name" value="Ald_DH_N"/>
</dbReference>
<dbReference type="Pfam" id="PF00171">
    <property type="entry name" value="Aldedh"/>
    <property type="match status" value="3"/>
</dbReference>
<protein>
    <recommendedName>
        <fullName evidence="2">aldehyde dehydrogenase (NAD(+))</fullName>
        <ecNumber evidence="2">1.2.1.3</ecNumber>
    </recommendedName>
</protein>
<dbReference type="InterPro" id="IPR015590">
    <property type="entry name" value="Aldehyde_DH_dom"/>
</dbReference>
<keyword evidence="6" id="KW-1185">Reference proteome</keyword>
<dbReference type="InterPro" id="IPR016163">
    <property type="entry name" value="Ald_DH_C"/>
</dbReference>
<dbReference type="SUPFAM" id="SSF53720">
    <property type="entry name" value="ALDH-like"/>
    <property type="match status" value="1"/>
</dbReference>
<feature type="domain" description="Aldehyde dehydrogenase" evidence="4">
    <location>
        <begin position="7"/>
        <end position="181"/>
    </location>
</feature>
<dbReference type="EC" id="1.2.1.3" evidence="2"/>
<evidence type="ECO:0000256" key="1">
    <source>
        <dbReference type="ARBA" id="ARBA00009986"/>
    </source>
</evidence>
<proteinExistence type="inferred from homology"/>
<dbReference type="Gene3D" id="3.40.309.10">
    <property type="entry name" value="Aldehyde Dehydrogenase, Chain A, domain 2"/>
    <property type="match status" value="2"/>
</dbReference>
<dbReference type="OrthoDB" id="310895at2759"/>
<evidence type="ECO:0000259" key="4">
    <source>
        <dbReference type="Pfam" id="PF00171"/>
    </source>
</evidence>
<gene>
    <name evidence="5" type="ORF">EDB81DRAFT_847987</name>
</gene>
<accession>A0A9P9IH68</accession>
<dbReference type="PANTHER" id="PTHR11699">
    <property type="entry name" value="ALDEHYDE DEHYDROGENASE-RELATED"/>
    <property type="match status" value="1"/>
</dbReference>
<dbReference type="GO" id="GO:0004029">
    <property type="term" value="F:aldehyde dehydrogenase (NAD+) activity"/>
    <property type="evidence" value="ECO:0007669"/>
    <property type="project" value="UniProtKB-EC"/>
</dbReference>
<comment type="catalytic activity">
    <reaction evidence="3">
        <text>an aldehyde + NAD(+) + H2O = a carboxylate + NADH + 2 H(+)</text>
        <dbReference type="Rhea" id="RHEA:16185"/>
        <dbReference type="ChEBI" id="CHEBI:15377"/>
        <dbReference type="ChEBI" id="CHEBI:15378"/>
        <dbReference type="ChEBI" id="CHEBI:17478"/>
        <dbReference type="ChEBI" id="CHEBI:29067"/>
        <dbReference type="ChEBI" id="CHEBI:57540"/>
        <dbReference type="ChEBI" id="CHEBI:57945"/>
        <dbReference type="EC" id="1.2.1.3"/>
    </reaction>
</comment>